<dbReference type="Proteomes" id="UP001056012">
    <property type="component" value="Chromosome 8"/>
</dbReference>
<dbReference type="VEuPathDB" id="FungiDB:yc1106_09575"/>
<name>A0A9Q8ZFA5_CURCL</name>
<dbReference type="EMBL" id="CP089281">
    <property type="protein sequence ID" value="USP82301.1"/>
    <property type="molecule type" value="Genomic_DNA"/>
</dbReference>
<protein>
    <submittedName>
        <fullName evidence="1">HET-domain-containing protein</fullName>
    </submittedName>
</protein>
<accession>A0A9Q8ZFA5</accession>
<proteinExistence type="predicted"/>
<reference evidence="1" key="1">
    <citation type="submission" date="2021-12" db="EMBL/GenBank/DDBJ databases">
        <title>Curvularia clavata genome.</title>
        <authorList>
            <person name="Cao Y."/>
        </authorList>
    </citation>
    <scope>NUCLEOTIDE SEQUENCE</scope>
    <source>
        <strain evidence="1">Yc1106</strain>
    </source>
</reference>
<evidence type="ECO:0000313" key="1">
    <source>
        <dbReference type="EMBL" id="USP82301.1"/>
    </source>
</evidence>
<sequence length="216" mass="23833">MALAMFPSLFKKDFGALYEDPQSRLLWIKSKTMLFYSIIDELQVSSAIAKINIAVVDIFTDVLRDPSLTTTYLVIDALDKCVTDLQQRRYLKDSMGSTAISNSKLVLIARLVLNLEVPGAVKAWQMHALFYSTHSNDAISAGLSRYHQPNLRAWRSSRPSILEIGEDDGIAPRTAVADCDLDILGGGDVVRDADMDVNEVAGMPSCYFPVVDGTLK</sequence>
<organism evidence="1 2">
    <name type="scientific">Curvularia clavata</name>
    <dbReference type="NCBI Taxonomy" id="95742"/>
    <lineage>
        <taxon>Eukaryota</taxon>
        <taxon>Fungi</taxon>
        <taxon>Dikarya</taxon>
        <taxon>Ascomycota</taxon>
        <taxon>Pezizomycotina</taxon>
        <taxon>Dothideomycetes</taxon>
        <taxon>Pleosporomycetidae</taxon>
        <taxon>Pleosporales</taxon>
        <taxon>Pleosporineae</taxon>
        <taxon>Pleosporaceae</taxon>
        <taxon>Curvularia</taxon>
    </lineage>
</organism>
<keyword evidence="2" id="KW-1185">Reference proteome</keyword>
<dbReference type="AlphaFoldDB" id="A0A9Q8ZFA5"/>
<dbReference type="OrthoDB" id="5424978at2759"/>
<evidence type="ECO:0000313" key="2">
    <source>
        <dbReference type="Proteomes" id="UP001056012"/>
    </source>
</evidence>
<gene>
    <name evidence="1" type="ORF">yc1106_09575</name>
</gene>